<accession>A0A1B2HEL0</accession>
<reference evidence="3 4" key="1">
    <citation type="submission" date="2016-07" db="EMBL/GenBank/DDBJ databases">
        <title>Complete genome sequence of the Lentzea guizhouensis DHS C013.</title>
        <authorList>
            <person name="Cao C."/>
        </authorList>
    </citation>
    <scope>NUCLEOTIDE SEQUENCE [LARGE SCALE GENOMIC DNA]</scope>
    <source>
        <strain evidence="3 4">DHS C013</strain>
    </source>
</reference>
<dbReference type="Pfam" id="PF00614">
    <property type="entry name" value="PLDc"/>
    <property type="match status" value="1"/>
</dbReference>
<dbReference type="GO" id="GO:0003824">
    <property type="term" value="F:catalytic activity"/>
    <property type="evidence" value="ECO:0007669"/>
    <property type="project" value="InterPro"/>
</dbReference>
<evidence type="ECO:0000313" key="3">
    <source>
        <dbReference type="EMBL" id="ANZ36155.1"/>
    </source>
</evidence>
<dbReference type="GO" id="GO:0006793">
    <property type="term" value="P:phosphorus metabolic process"/>
    <property type="evidence" value="ECO:0007669"/>
    <property type="project" value="UniProtKB-ARBA"/>
</dbReference>
<proteinExistence type="predicted"/>
<dbReference type="PANTHER" id="PTHR21248:SF22">
    <property type="entry name" value="PHOSPHOLIPASE D"/>
    <property type="match status" value="1"/>
</dbReference>
<dbReference type="Gene3D" id="3.30.870.10">
    <property type="entry name" value="Endonuclease Chain A"/>
    <property type="match status" value="2"/>
</dbReference>
<dbReference type="KEGG" id="led:BBK82_08835"/>
<sequence length="1133" mass="123730">MKLGFAEALTPIEKIVLKAVHAGVRTLGDLAAVLGLPQRMLVDIAQDLWRAKYLLVVRTRTGVRVSDEVAHAITTNSLDKLKSAEVVDTTRNLMVDKLTNEIRPVLGRDNPGQRRFAVPVENRLTRLGELTNTDLLVALELDLANEAKRNAEAAGSDTNDRQGFARNARVLSAHLAGNELASVGRRWLPVEVRPTVDPLDDALTVTVVDDQFSDAQRAAANEQLSRLISARPNDDFVRALRGQAPPGLVEALSLADGVARLRGQAEAAATIPAGQRRNWHFALADHARRLDTQLVELTEREVDATAVIGRDHTDVLLNAIRSARTQLVITAPWMSYTALAAVAPALRAALERGVDIFLLWGISHDQTVDGRVNGLLYDMVLRNTKSRSAGKLHVPGSDTQNKDEPISGSSRTHAKIVIIDDERAFVTSWNMLNKPDPSQEVGVLLAGIENGPCIPVRELLKWARSIVPDYRTSNQMLVTENDFALRRGLTRSRDFAGQPERQDTANGTRRHPQPSEPDDGEGQAAEIAARTWSKAWVEHANQIGAKLADRANADGLIVVDGTHRELLKRALRQARFRLAITSDQLSSQVVDDRFIGALRGALERGVEVAISYKRSHRNDSPVLFSAGGPVAAPPTRAESALAAVEAEFPEQFHLERVDLHAKVLVCDDLVVIGSFNFLSFEGFFNTGAAYRRQSEVSVQVTSPRFADEVAHQLGLTSPRPATAVAALPKSEGIYLTVQRILNEVEPTIAVAEHLTTAADPWTVLDHLAEDAERSLLRVAASACLLQEESGNGHAGPKRWARWLVEDLWSDGRFVEALLLRHLTREDELSPRLPVAVLAAARGTSAYPAALGNALSLLDAESDDTPRRRAIEVATLLVSAVEQVVFIGGKDAQDTLELLLSEIEGAASGEDDGIEPWKVLGETALQYAAESFGIALPVEAIKCDLSKMADSDDKDRAWDRLSTAFDRAEHTHFESTPSLRTHLYLFTNPKGHFTQLKDILTGRRSAALAQWLAEPKLGNLNALINAATATASPGDPLMHGTYLKRYVRLLESVIAEAEAVVARWNGPDDETGPDLETQRLLTAARPLAEVVMQKRPDLLAFIEQCTEPEARFLTSVVESFDELAVWAGGKETGD</sequence>
<evidence type="ECO:0000313" key="4">
    <source>
        <dbReference type="Proteomes" id="UP000093053"/>
    </source>
</evidence>
<evidence type="ECO:0000259" key="2">
    <source>
        <dbReference type="PROSITE" id="PS50035"/>
    </source>
</evidence>
<dbReference type="InterPro" id="IPR001736">
    <property type="entry name" value="PLipase_D/transphosphatidylase"/>
</dbReference>
<dbReference type="STRING" id="1586287.BBK82_08835"/>
<gene>
    <name evidence="3" type="ORF">BBK82_08835</name>
</gene>
<feature type="domain" description="PLD phosphodiesterase" evidence="2">
    <location>
        <begin position="408"/>
        <end position="435"/>
    </location>
</feature>
<organism evidence="3 4">
    <name type="scientific">Lentzea guizhouensis</name>
    <dbReference type="NCBI Taxonomy" id="1586287"/>
    <lineage>
        <taxon>Bacteria</taxon>
        <taxon>Bacillati</taxon>
        <taxon>Actinomycetota</taxon>
        <taxon>Actinomycetes</taxon>
        <taxon>Pseudonocardiales</taxon>
        <taxon>Pseudonocardiaceae</taxon>
        <taxon>Lentzea</taxon>
    </lineage>
</organism>
<dbReference type="PANTHER" id="PTHR21248">
    <property type="entry name" value="CARDIOLIPIN SYNTHASE"/>
    <property type="match status" value="1"/>
</dbReference>
<dbReference type="EMBL" id="CP016793">
    <property type="protein sequence ID" value="ANZ36155.1"/>
    <property type="molecule type" value="Genomic_DNA"/>
</dbReference>
<feature type="region of interest" description="Disordered" evidence="1">
    <location>
        <begin position="388"/>
        <end position="410"/>
    </location>
</feature>
<feature type="region of interest" description="Disordered" evidence="1">
    <location>
        <begin position="489"/>
        <end position="525"/>
    </location>
</feature>
<dbReference type="PROSITE" id="PS50035">
    <property type="entry name" value="PLD"/>
    <property type="match status" value="1"/>
</dbReference>
<dbReference type="AlphaFoldDB" id="A0A1B2HEL0"/>
<dbReference type="SUPFAM" id="SSF56024">
    <property type="entry name" value="Phospholipase D/nuclease"/>
    <property type="match status" value="2"/>
</dbReference>
<evidence type="ECO:0000256" key="1">
    <source>
        <dbReference type="SAM" id="MobiDB-lite"/>
    </source>
</evidence>
<protein>
    <recommendedName>
        <fullName evidence="2">PLD phosphodiesterase domain-containing protein</fullName>
    </recommendedName>
</protein>
<name>A0A1B2HEL0_9PSEU</name>
<dbReference type="Proteomes" id="UP000093053">
    <property type="component" value="Chromosome"/>
</dbReference>
<keyword evidence="4" id="KW-1185">Reference proteome</keyword>